<dbReference type="Pfam" id="PF00169">
    <property type="entry name" value="PH"/>
    <property type="match status" value="1"/>
</dbReference>
<feature type="domain" description="PH" evidence="1">
    <location>
        <begin position="17"/>
        <end position="87"/>
    </location>
</feature>
<comment type="caution">
    <text evidence="2">The sequence shown here is derived from an EMBL/GenBank/DDBJ whole genome shotgun (WGS) entry which is preliminary data.</text>
</comment>
<keyword evidence="3" id="KW-1185">Reference proteome</keyword>
<dbReference type="Proteomes" id="UP001229421">
    <property type="component" value="Unassembled WGS sequence"/>
</dbReference>
<reference evidence="2" key="1">
    <citation type="journal article" date="2023" name="bioRxiv">
        <title>Improved chromosome-level genome assembly for marigold (Tagetes erecta).</title>
        <authorList>
            <person name="Jiang F."/>
            <person name="Yuan L."/>
            <person name="Wang S."/>
            <person name="Wang H."/>
            <person name="Xu D."/>
            <person name="Wang A."/>
            <person name="Fan W."/>
        </authorList>
    </citation>
    <scope>NUCLEOTIDE SEQUENCE</scope>
    <source>
        <strain evidence="2">WSJ</strain>
        <tissue evidence="2">Leaf</tissue>
    </source>
</reference>
<protein>
    <recommendedName>
        <fullName evidence="1">PH domain-containing protein</fullName>
    </recommendedName>
</protein>
<name>A0AAD8ND39_TARER</name>
<dbReference type="InterPro" id="IPR011993">
    <property type="entry name" value="PH-like_dom_sf"/>
</dbReference>
<dbReference type="InterPro" id="IPR001849">
    <property type="entry name" value="PH_domain"/>
</dbReference>
<dbReference type="Gene3D" id="2.30.29.30">
    <property type="entry name" value="Pleckstrin-homology domain (PH domain)/Phosphotyrosine-binding domain (PTB)"/>
    <property type="match status" value="1"/>
</dbReference>
<evidence type="ECO:0000313" key="3">
    <source>
        <dbReference type="Proteomes" id="UP001229421"/>
    </source>
</evidence>
<evidence type="ECO:0000259" key="1">
    <source>
        <dbReference type="Pfam" id="PF00169"/>
    </source>
</evidence>
<evidence type="ECO:0000313" key="2">
    <source>
        <dbReference type="EMBL" id="KAK1411345.1"/>
    </source>
</evidence>
<sequence length="120" mass="14355">MQIVRMYLSGCEVECFSGVLYKWTSYSKGWRLRWFELRNDGRLSYSKILRQPDTISDNGQCASNSRRQKSVHLKLIQICCLCETLPCSSTNRCRRFERVDQMRKDFIYILLQRHFMLELA</sequence>
<proteinExistence type="predicted"/>
<organism evidence="2 3">
    <name type="scientific">Tagetes erecta</name>
    <name type="common">African marigold</name>
    <dbReference type="NCBI Taxonomy" id="13708"/>
    <lineage>
        <taxon>Eukaryota</taxon>
        <taxon>Viridiplantae</taxon>
        <taxon>Streptophyta</taxon>
        <taxon>Embryophyta</taxon>
        <taxon>Tracheophyta</taxon>
        <taxon>Spermatophyta</taxon>
        <taxon>Magnoliopsida</taxon>
        <taxon>eudicotyledons</taxon>
        <taxon>Gunneridae</taxon>
        <taxon>Pentapetalae</taxon>
        <taxon>asterids</taxon>
        <taxon>campanulids</taxon>
        <taxon>Asterales</taxon>
        <taxon>Asteraceae</taxon>
        <taxon>Asteroideae</taxon>
        <taxon>Heliantheae alliance</taxon>
        <taxon>Tageteae</taxon>
        <taxon>Tagetes</taxon>
    </lineage>
</organism>
<accession>A0AAD8ND39</accession>
<dbReference type="EMBL" id="JAUHHV010000010">
    <property type="protein sequence ID" value="KAK1411345.1"/>
    <property type="molecule type" value="Genomic_DNA"/>
</dbReference>
<dbReference type="SUPFAM" id="SSF50729">
    <property type="entry name" value="PH domain-like"/>
    <property type="match status" value="1"/>
</dbReference>
<gene>
    <name evidence="2" type="ORF">QVD17_37893</name>
</gene>
<dbReference type="AlphaFoldDB" id="A0AAD8ND39"/>